<keyword evidence="1" id="KW-0548">Nucleotidyltransferase</keyword>
<name>A0ACD3SS60_9BURK</name>
<dbReference type="EMBL" id="AKCV02000015">
    <property type="protein sequence ID" value="TMS58778.1"/>
    <property type="molecule type" value="Genomic_DNA"/>
</dbReference>
<keyword evidence="2" id="KW-1185">Reference proteome</keyword>
<proteinExistence type="predicted"/>
<keyword evidence="1" id="KW-0808">Transferase</keyword>
<protein>
    <submittedName>
        <fullName evidence="1">Phosphatidate cytidylyltransferase</fullName>
    </submittedName>
</protein>
<reference evidence="1" key="1">
    <citation type="submission" date="2019-05" db="EMBL/GenBank/DDBJ databases">
        <title>Revised genome assembly of Burkholderiaceae (previously Ralstonia) sp. PBA.</title>
        <authorList>
            <person name="Gan H.M."/>
        </authorList>
    </citation>
    <scope>NUCLEOTIDE SEQUENCE</scope>
    <source>
        <strain evidence="1">PBA</strain>
    </source>
</reference>
<organism evidence="1 2">
    <name type="scientific">Imbroritus primus</name>
    <dbReference type="NCBI Taxonomy" id="3058603"/>
    <lineage>
        <taxon>Bacteria</taxon>
        <taxon>Pseudomonadati</taxon>
        <taxon>Pseudomonadota</taxon>
        <taxon>Betaproteobacteria</taxon>
        <taxon>Burkholderiales</taxon>
        <taxon>Burkholderiaceae</taxon>
        <taxon>Imbroritus</taxon>
    </lineage>
</organism>
<dbReference type="Proteomes" id="UP000004277">
    <property type="component" value="Unassembled WGS sequence"/>
</dbReference>
<gene>
    <name evidence="1" type="ORF">MW7_008745</name>
</gene>
<comment type="caution">
    <text evidence="1">The sequence shown here is derived from an EMBL/GenBank/DDBJ whole genome shotgun (WGS) entry which is preliminary data.</text>
</comment>
<accession>A0ACD3SS60</accession>
<evidence type="ECO:0000313" key="1">
    <source>
        <dbReference type="EMBL" id="TMS58778.1"/>
    </source>
</evidence>
<sequence>MLLTRVITALCLLLVILPVLFLGSVPVLGGLAAVFVFAAGWEWARLVRLSAPWTYVYGIAALVLMMIWSDLSVGRPLDGPLVAAAIAWAVALLMLRRGVHPLDKSGALLAGVLGLIMLPAFGLALMQLRAHGILMLLSVAVLVWTADIGAYFFGKAFGHRKLAPTVSPGKSWEGALGGWLCVMIIATAMVLTGWPGGTWPQRLVEHHGWLVAAALVTVLVAASVIGDLFESLLKRQAGMKDSSQLLPGHGGVLDRIDALLPAFPLALWLL</sequence>
<evidence type="ECO:0000313" key="2">
    <source>
        <dbReference type="Proteomes" id="UP000004277"/>
    </source>
</evidence>